<organism evidence="3 4">
    <name type="scientific">Paramecium sonneborni</name>
    <dbReference type="NCBI Taxonomy" id="65129"/>
    <lineage>
        <taxon>Eukaryota</taxon>
        <taxon>Sar</taxon>
        <taxon>Alveolata</taxon>
        <taxon>Ciliophora</taxon>
        <taxon>Intramacronucleata</taxon>
        <taxon>Oligohymenophorea</taxon>
        <taxon>Peniculida</taxon>
        <taxon>Parameciidae</taxon>
        <taxon>Paramecium</taxon>
    </lineage>
</organism>
<dbReference type="Proteomes" id="UP000692954">
    <property type="component" value="Unassembled WGS sequence"/>
</dbReference>
<dbReference type="AlphaFoldDB" id="A0A8S1KU75"/>
<dbReference type="PANTHER" id="PTHR37027:SF2">
    <property type="entry name" value="CHROMOSOME UNDETERMINED SCAFFOLD_148, WHOLE GENOME SHOTGUN SEQUENCE"/>
    <property type="match status" value="1"/>
</dbReference>
<dbReference type="EMBL" id="CAJJDN010000011">
    <property type="protein sequence ID" value="CAD8057475.1"/>
    <property type="molecule type" value="Genomic_DNA"/>
</dbReference>
<proteinExistence type="predicted"/>
<dbReference type="PANTHER" id="PTHR37027">
    <property type="entry name" value="KDE4"/>
    <property type="match status" value="1"/>
</dbReference>
<evidence type="ECO:0000313" key="3">
    <source>
        <dbReference type="EMBL" id="CAD8057475.1"/>
    </source>
</evidence>
<reference evidence="3" key="1">
    <citation type="submission" date="2021-01" db="EMBL/GenBank/DDBJ databases">
        <authorList>
            <consortium name="Genoscope - CEA"/>
            <person name="William W."/>
        </authorList>
    </citation>
    <scope>NUCLEOTIDE SEQUENCE</scope>
</reference>
<evidence type="ECO:0000313" key="4">
    <source>
        <dbReference type="Proteomes" id="UP000692954"/>
    </source>
</evidence>
<name>A0A8S1KU75_9CILI</name>
<gene>
    <name evidence="3" type="ORF">PSON_ATCC_30995.1.T0110236</name>
</gene>
<evidence type="ECO:0000256" key="1">
    <source>
        <dbReference type="SAM" id="Coils"/>
    </source>
</evidence>
<dbReference type="InterPro" id="IPR038835">
    <property type="entry name" value="Giardin_beta-like"/>
</dbReference>
<sequence>MSASKLMYSSPGPKSQSAVSYGGDRDRALSPSRAKISQLTEKLSNLQHSINEDQAFKKETFEQKVKILEDKVTKQQQSDESKFKLLKEQISKVEEGAQNEKIIRESGDEKLRTKDLKGLEGYLNKELQVEKVNRKDYEQKIIKNTDDRVYSLRLDLARQKKYREETEEKNAQEIGDRVLQLQEEVEEERRQREEQNQQTIKRLGDSILKLQEILTTEKKQREVAQAQMFRMLDEMNSYLNGELNAEKNEREATEETIINLIDQTCNRVENSLRK</sequence>
<keyword evidence="1" id="KW-0175">Coiled coil</keyword>
<evidence type="ECO:0000256" key="2">
    <source>
        <dbReference type="SAM" id="MobiDB-lite"/>
    </source>
</evidence>
<accession>A0A8S1KU75</accession>
<feature type="coiled-coil region" evidence="1">
    <location>
        <begin position="164"/>
        <end position="202"/>
    </location>
</feature>
<keyword evidence="4" id="KW-1185">Reference proteome</keyword>
<feature type="region of interest" description="Disordered" evidence="2">
    <location>
        <begin position="1"/>
        <end position="32"/>
    </location>
</feature>
<dbReference type="OrthoDB" id="10254663at2759"/>
<evidence type="ECO:0008006" key="5">
    <source>
        <dbReference type="Google" id="ProtNLM"/>
    </source>
</evidence>
<comment type="caution">
    <text evidence="3">The sequence shown here is derived from an EMBL/GenBank/DDBJ whole genome shotgun (WGS) entry which is preliminary data.</text>
</comment>
<protein>
    <recommendedName>
        <fullName evidence="5">SF-assemblin</fullName>
    </recommendedName>
</protein>